<dbReference type="Pfam" id="PF12511">
    <property type="entry name" value="DUF3716"/>
    <property type="match status" value="1"/>
</dbReference>
<gene>
    <name evidence="2" type="ORF">HDK90DRAFT_527117</name>
</gene>
<reference evidence="2 3" key="1">
    <citation type="submission" date="2024-04" db="EMBL/GenBank/DDBJ databases">
        <title>Phyllosticta paracitricarpa is synonymous to the EU quarantine fungus P. citricarpa based on phylogenomic analyses.</title>
        <authorList>
            <consortium name="Lawrence Berkeley National Laboratory"/>
            <person name="Van Ingen-Buijs V.A."/>
            <person name="Van Westerhoven A.C."/>
            <person name="Haridas S."/>
            <person name="Skiadas P."/>
            <person name="Martin F."/>
            <person name="Groenewald J.Z."/>
            <person name="Crous P.W."/>
            <person name="Seidl M.F."/>
        </authorList>
    </citation>
    <scope>NUCLEOTIDE SEQUENCE [LARGE SCALE GENOMIC DNA]</scope>
    <source>
        <strain evidence="2 3">CBS 123374</strain>
    </source>
</reference>
<organism evidence="2 3">
    <name type="scientific">Phyllosticta capitalensis</name>
    <dbReference type="NCBI Taxonomy" id="121624"/>
    <lineage>
        <taxon>Eukaryota</taxon>
        <taxon>Fungi</taxon>
        <taxon>Dikarya</taxon>
        <taxon>Ascomycota</taxon>
        <taxon>Pezizomycotina</taxon>
        <taxon>Dothideomycetes</taxon>
        <taxon>Dothideomycetes incertae sedis</taxon>
        <taxon>Botryosphaeriales</taxon>
        <taxon>Phyllostictaceae</taxon>
        <taxon>Phyllosticta</taxon>
    </lineage>
</organism>
<evidence type="ECO:0000256" key="1">
    <source>
        <dbReference type="SAM" id="MobiDB-lite"/>
    </source>
</evidence>
<sequence>MADPNPNEEGDAVTFHLNGDIIAHHSRGDVEIDHVRTSLALARQQDTGLSARKAILEVSELSIIKAPDFRQPGKPLDLGKYRNYMPAVWGHCSDGAVDPVRVCRACENGRRGFFQSCVQVEGDDGFLLDGACTSCFAPGNNKNCSFSANYDAQYRKKRKATNDQGQDEIGSAEPGDRAIRKRRREIREETQTLMTDMADMAVRLDQLRREDLNLEGQLDAERE</sequence>
<evidence type="ECO:0000313" key="2">
    <source>
        <dbReference type="EMBL" id="KAK8230911.1"/>
    </source>
</evidence>
<protein>
    <submittedName>
        <fullName evidence="2">Uncharacterized protein</fullName>
    </submittedName>
</protein>
<dbReference type="InterPro" id="IPR022190">
    <property type="entry name" value="DUF3716"/>
</dbReference>
<comment type="caution">
    <text evidence="2">The sequence shown here is derived from an EMBL/GenBank/DDBJ whole genome shotgun (WGS) entry which is preliminary data.</text>
</comment>
<dbReference type="EMBL" id="JBBWRZ010000008">
    <property type="protein sequence ID" value="KAK8230911.1"/>
    <property type="molecule type" value="Genomic_DNA"/>
</dbReference>
<feature type="region of interest" description="Disordered" evidence="1">
    <location>
        <begin position="157"/>
        <end position="193"/>
    </location>
</feature>
<keyword evidence="3" id="KW-1185">Reference proteome</keyword>
<name>A0ABR1YJ07_9PEZI</name>
<accession>A0ABR1YJ07</accession>
<evidence type="ECO:0000313" key="3">
    <source>
        <dbReference type="Proteomes" id="UP001492380"/>
    </source>
</evidence>
<proteinExistence type="predicted"/>
<dbReference type="Proteomes" id="UP001492380">
    <property type="component" value="Unassembled WGS sequence"/>
</dbReference>